<dbReference type="SUPFAM" id="SSF49764">
    <property type="entry name" value="HSP20-like chaperones"/>
    <property type="match status" value="1"/>
</dbReference>
<protein>
    <submittedName>
        <fullName evidence="4">RPAP3 protein</fullName>
    </submittedName>
</protein>
<proteinExistence type="predicted"/>
<dbReference type="Pfam" id="PF13181">
    <property type="entry name" value="TPR_8"/>
    <property type="match status" value="1"/>
</dbReference>
<dbReference type="PROSITE" id="PS51203">
    <property type="entry name" value="CS"/>
    <property type="match status" value="1"/>
</dbReference>
<dbReference type="PANTHER" id="PTHR46423:SF1">
    <property type="entry name" value="RNA POLYMERASE II-ASSOCIATED PROTEIN 3"/>
    <property type="match status" value="1"/>
</dbReference>
<evidence type="ECO:0000313" key="5">
    <source>
        <dbReference type="Proteomes" id="UP000601435"/>
    </source>
</evidence>
<dbReference type="OrthoDB" id="629492at2759"/>
<evidence type="ECO:0000259" key="3">
    <source>
        <dbReference type="PROSITE" id="PS51203"/>
    </source>
</evidence>
<dbReference type="Pfam" id="PF04969">
    <property type="entry name" value="CS"/>
    <property type="match status" value="1"/>
</dbReference>
<evidence type="ECO:0000256" key="1">
    <source>
        <dbReference type="ARBA" id="ARBA00022803"/>
    </source>
</evidence>
<dbReference type="Proteomes" id="UP000601435">
    <property type="component" value="Unassembled WGS sequence"/>
</dbReference>
<dbReference type="PROSITE" id="PS50005">
    <property type="entry name" value="TPR"/>
    <property type="match status" value="1"/>
</dbReference>
<dbReference type="Gene3D" id="2.60.40.790">
    <property type="match status" value="1"/>
</dbReference>
<reference evidence="4" key="1">
    <citation type="submission" date="2021-02" db="EMBL/GenBank/DDBJ databases">
        <authorList>
            <person name="Dougan E. K."/>
            <person name="Rhodes N."/>
            <person name="Thang M."/>
            <person name="Chan C."/>
        </authorList>
    </citation>
    <scope>NUCLEOTIDE SEQUENCE</scope>
</reference>
<dbReference type="PANTHER" id="PTHR46423">
    <property type="entry name" value="RNA POLYMERASE II-ASSOCIATED PROTEIN 3"/>
    <property type="match status" value="1"/>
</dbReference>
<keyword evidence="1 2" id="KW-0802">TPR repeat</keyword>
<dbReference type="InterPro" id="IPR008978">
    <property type="entry name" value="HSP20-like_chaperone"/>
</dbReference>
<dbReference type="SUPFAM" id="SSF48452">
    <property type="entry name" value="TPR-like"/>
    <property type="match status" value="1"/>
</dbReference>
<sequence>MSHELEVSEASEPAEGGPDLRQVAEELKAEGGKHFRKGDLEAALDCYASALQNLGRSGLVDATLQSTLSSNQALCFLKLSRFQEAEESASAALVADASNSKAVYRRGLSRLNLGDPRGAVEDFQKAQRLEPQNVEVRQKLFEAKQQADTVPVPDAEIAVAAGATSAFGKDGGLYSEKLDLNEGRLAQSFKEQRDWVNTIENWSEIKEISFVDEEDKNVVSVYMSLPGLHEIALNKVCVWMTATTLEVRVVELRGSNWCYVAQELWGQIDPQQSTWKVRKDKLSLKLQKRASARSWDRWEKIRRI</sequence>
<accession>A0A813B669</accession>
<dbReference type="InterPro" id="IPR011990">
    <property type="entry name" value="TPR-like_helical_dom_sf"/>
</dbReference>
<dbReference type="AlphaFoldDB" id="A0A813B669"/>
<dbReference type="InterPro" id="IPR019734">
    <property type="entry name" value="TPR_rpt"/>
</dbReference>
<evidence type="ECO:0000256" key="2">
    <source>
        <dbReference type="PROSITE-ProRule" id="PRU00339"/>
    </source>
</evidence>
<keyword evidence="5" id="KW-1185">Reference proteome</keyword>
<dbReference type="InterPro" id="IPR007052">
    <property type="entry name" value="CS_dom"/>
</dbReference>
<dbReference type="GO" id="GO:0101031">
    <property type="term" value="C:protein folding chaperone complex"/>
    <property type="evidence" value="ECO:0007669"/>
    <property type="project" value="TreeGrafter"/>
</dbReference>
<organism evidence="4 5">
    <name type="scientific">Symbiodinium necroappetens</name>
    <dbReference type="NCBI Taxonomy" id="1628268"/>
    <lineage>
        <taxon>Eukaryota</taxon>
        <taxon>Sar</taxon>
        <taxon>Alveolata</taxon>
        <taxon>Dinophyceae</taxon>
        <taxon>Suessiales</taxon>
        <taxon>Symbiodiniaceae</taxon>
        <taxon>Symbiodinium</taxon>
    </lineage>
</organism>
<comment type="caution">
    <text evidence="4">The sequence shown here is derived from an EMBL/GenBank/DDBJ whole genome shotgun (WGS) entry which is preliminary data.</text>
</comment>
<evidence type="ECO:0000313" key="4">
    <source>
        <dbReference type="EMBL" id="CAE7893022.1"/>
    </source>
</evidence>
<gene>
    <name evidence="4" type="primary">RPAP3</name>
    <name evidence="4" type="ORF">SNEC2469_LOCUS29779</name>
</gene>
<name>A0A813B669_9DINO</name>
<dbReference type="SMART" id="SM00028">
    <property type="entry name" value="TPR"/>
    <property type="match status" value="3"/>
</dbReference>
<dbReference type="Gene3D" id="1.25.40.10">
    <property type="entry name" value="Tetratricopeptide repeat domain"/>
    <property type="match status" value="1"/>
</dbReference>
<dbReference type="EMBL" id="CAJNJA010067841">
    <property type="protein sequence ID" value="CAE7893022.1"/>
    <property type="molecule type" value="Genomic_DNA"/>
</dbReference>
<feature type="repeat" description="TPR" evidence="2">
    <location>
        <begin position="100"/>
        <end position="133"/>
    </location>
</feature>
<dbReference type="InterPro" id="IPR051966">
    <property type="entry name" value="RPAP3"/>
</dbReference>
<feature type="domain" description="CS" evidence="3">
    <location>
        <begin position="203"/>
        <end position="299"/>
    </location>
</feature>